<proteinExistence type="inferred from homology"/>
<evidence type="ECO:0000256" key="3">
    <source>
        <dbReference type="ARBA" id="ARBA00022692"/>
    </source>
</evidence>
<dbReference type="Pfam" id="PF07947">
    <property type="entry name" value="YhhN"/>
    <property type="match status" value="1"/>
</dbReference>
<comment type="caution">
    <text evidence="7">The sequence shown here is derived from an EMBL/GenBank/DDBJ whole genome shotgun (WGS) entry which is preliminary data.</text>
</comment>
<feature type="transmembrane region" description="Helical" evidence="6">
    <location>
        <begin position="166"/>
        <end position="186"/>
    </location>
</feature>
<feature type="transmembrane region" description="Helical" evidence="6">
    <location>
        <begin position="35"/>
        <end position="53"/>
    </location>
</feature>
<feature type="transmembrane region" description="Helical" evidence="6">
    <location>
        <begin position="110"/>
        <end position="130"/>
    </location>
</feature>
<evidence type="ECO:0000256" key="4">
    <source>
        <dbReference type="ARBA" id="ARBA00022989"/>
    </source>
</evidence>
<keyword evidence="5 6" id="KW-0472">Membrane</keyword>
<keyword evidence="3 6" id="KW-0812">Transmembrane</keyword>
<dbReference type="Proteomes" id="UP001597342">
    <property type="component" value="Unassembled WGS sequence"/>
</dbReference>
<comment type="subcellular location">
    <subcellularLocation>
        <location evidence="1">Membrane</location>
        <topology evidence="1">Multi-pass membrane protein</topology>
    </subcellularLocation>
</comment>
<dbReference type="EMBL" id="JBHUHU010000003">
    <property type="protein sequence ID" value="MFD2100026.1"/>
    <property type="molecule type" value="Genomic_DNA"/>
</dbReference>
<sequence>MVGQPKIGQKGINLLSVVLACIAIYLDFVGHDLYLLFKPLTTILIVSLLFFTSKTGHSKFKLIMVIAFGFCLLGDILLLNPAYFVFGLVAFLLAHLLFIVAFIQHKGFRFHWLSFVLLYGIGGATFFWLKPDLGDFMIPVLVYVLVITSMAWQGIGMYVRDKGRAYAWIALAVLFFMLSDTLLAINKFKAPFNYASVLILATYWLSIALLANATFKIEFNDK</sequence>
<evidence type="ECO:0000256" key="2">
    <source>
        <dbReference type="ARBA" id="ARBA00007375"/>
    </source>
</evidence>
<reference evidence="8" key="1">
    <citation type="journal article" date="2019" name="Int. J. Syst. Evol. Microbiol.">
        <title>The Global Catalogue of Microorganisms (GCM) 10K type strain sequencing project: providing services to taxonomists for standard genome sequencing and annotation.</title>
        <authorList>
            <consortium name="The Broad Institute Genomics Platform"/>
            <consortium name="The Broad Institute Genome Sequencing Center for Infectious Disease"/>
            <person name="Wu L."/>
            <person name="Ma J."/>
        </authorList>
    </citation>
    <scope>NUCLEOTIDE SEQUENCE [LARGE SCALE GENOMIC DNA]</scope>
    <source>
        <strain evidence="8">JCM 3389</strain>
    </source>
</reference>
<evidence type="ECO:0000256" key="5">
    <source>
        <dbReference type="ARBA" id="ARBA00023136"/>
    </source>
</evidence>
<organism evidence="7 8">
    <name type="scientific">Flagellimonas iocasae</name>
    <dbReference type="NCBI Taxonomy" id="2055905"/>
    <lineage>
        <taxon>Bacteria</taxon>
        <taxon>Pseudomonadati</taxon>
        <taxon>Bacteroidota</taxon>
        <taxon>Flavobacteriia</taxon>
        <taxon>Flavobacteriales</taxon>
        <taxon>Flavobacteriaceae</taxon>
        <taxon>Flagellimonas</taxon>
    </lineage>
</organism>
<evidence type="ECO:0000256" key="6">
    <source>
        <dbReference type="SAM" id="Phobius"/>
    </source>
</evidence>
<feature type="transmembrane region" description="Helical" evidence="6">
    <location>
        <begin position="60"/>
        <end position="78"/>
    </location>
</feature>
<dbReference type="PROSITE" id="PS51257">
    <property type="entry name" value="PROKAR_LIPOPROTEIN"/>
    <property type="match status" value="1"/>
</dbReference>
<dbReference type="PANTHER" id="PTHR31885:SF6">
    <property type="entry name" value="GH04784P"/>
    <property type="match status" value="1"/>
</dbReference>
<dbReference type="RefSeq" id="WP_379830771.1">
    <property type="nucleotide sequence ID" value="NZ_JBHUHU010000003.1"/>
</dbReference>
<feature type="transmembrane region" description="Helical" evidence="6">
    <location>
        <begin position="192"/>
        <end position="215"/>
    </location>
</feature>
<feature type="transmembrane region" description="Helical" evidence="6">
    <location>
        <begin position="12"/>
        <end position="29"/>
    </location>
</feature>
<evidence type="ECO:0000256" key="1">
    <source>
        <dbReference type="ARBA" id="ARBA00004141"/>
    </source>
</evidence>
<dbReference type="PANTHER" id="PTHR31885">
    <property type="entry name" value="GH04784P"/>
    <property type="match status" value="1"/>
</dbReference>
<accession>A0ABW4XWT8</accession>
<comment type="similarity">
    <text evidence="2">Belongs to the TMEM86 family.</text>
</comment>
<gene>
    <name evidence="7" type="ORF">ACFSJE_09590</name>
</gene>
<keyword evidence="4 6" id="KW-1133">Transmembrane helix</keyword>
<name>A0ABW4XWT8_9FLAO</name>
<feature type="transmembrane region" description="Helical" evidence="6">
    <location>
        <begin position="136"/>
        <end position="159"/>
    </location>
</feature>
<feature type="transmembrane region" description="Helical" evidence="6">
    <location>
        <begin position="84"/>
        <end position="103"/>
    </location>
</feature>
<evidence type="ECO:0000313" key="7">
    <source>
        <dbReference type="EMBL" id="MFD2100026.1"/>
    </source>
</evidence>
<keyword evidence="8" id="KW-1185">Reference proteome</keyword>
<evidence type="ECO:0000313" key="8">
    <source>
        <dbReference type="Proteomes" id="UP001597342"/>
    </source>
</evidence>
<protein>
    <submittedName>
        <fullName evidence="7">Lysoplasmalogenase</fullName>
    </submittedName>
</protein>
<dbReference type="InterPro" id="IPR012506">
    <property type="entry name" value="TMEM86B-like"/>
</dbReference>